<feature type="signal peptide" evidence="2">
    <location>
        <begin position="1"/>
        <end position="22"/>
    </location>
</feature>
<dbReference type="InterPro" id="IPR026444">
    <property type="entry name" value="Secre_tail"/>
</dbReference>
<sequence>MHKPISLIIFFLALLSFSQATSGPAYIKQALTTSGVYNAPSFEFTTAYDAYNTVSVNGTIRGLFYQGLPYTQAVNSNNETKIFAWYGEPAGLSPGDKVPAVILVHGGGGRAYTEWVAEWVNRGYIAIAMSNRGTTPDDSAAFQYAGPSQPVFFSDNDGPLQDQWFYHAIANAMLSNSLLRNDAFTTHVDKNNIGITGISWGGIINTVIAGIDERLDFVIPVYGCGFLYDSPVYSKQFASMSKSAQDFYLENWEPSLYTPLHSAPMLFVNGNKDLQFTLNIFGKTYETSNSPEKFLRIQDLMGHGHGAGRRPEEIYDFADYVTGLAPNAVKPLEFTSEQIDSDKNISYSFNFDGPVDEALLFYTKDTLQWGKTDDKYLWLTKTANLNKSSNSGLITTTVPEDAQAYYVNVNNTTDGLMYSSVIKYAIRDYEWYNYETAVFNTRIDNSSGGTFTDNTTNPNTSGINPSTHVGKFERTSGDAKIVFNLTKNITDVSIFKQKIKLYINNPDLASISNNKVRLYLSNSEIDYKTSSLYEDITLNSGAQWVDYNFDFTNKTVPSNILSEGGFNQVILVFAPDDTTSTGIIYYFDDLRGTINQPEYVAPEPYYDWLNYGKENAVEEINYASSVGGNYTKTYNVSLDAGVTNSGSASGLATKFTKTTENSWKFAQIRYDFEDGIINNTQSITFKLKALIKPETISEINILNEDSRSVSIYLQDRLGGTNLNQKFVKAYFTQTNAWETLEFTFTASDLNYYDRLVIMVASGLTYPVDEDGKELTNEDLTYYFESLTANENINSTLSTEVSLKSPERLMLYPNPVNKTLRINKVVEEAEILNQLGQKVHSFKNTDNFNVINLKNGLYFLKVNLKNKPTQVYRFIKK</sequence>
<evidence type="ECO:0000259" key="4">
    <source>
        <dbReference type="Pfam" id="PF18962"/>
    </source>
</evidence>
<proteinExistence type="predicted"/>
<gene>
    <name evidence="5" type="ORF">J8H85_16360</name>
</gene>
<feature type="domain" description="Secretion system C-terminal sorting" evidence="4">
    <location>
        <begin position="810"/>
        <end position="868"/>
    </location>
</feature>
<dbReference type="Pfam" id="PF05448">
    <property type="entry name" value="AXE1"/>
    <property type="match status" value="1"/>
</dbReference>
<dbReference type="Gene3D" id="3.40.50.1820">
    <property type="entry name" value="alpha/beta hydrolase"/>
    <property type="match status" value="1"/>
</dbReference>
<dbReference type="InterPro" id="IPR029058">
    <property type="entry name" value="AB_hydrolase_fold"/>
</dbReference>
<protein>
    <submittedName>
        <fullName evidence="5">T9SS type A sorting domain-containing protein</fullName>
    </submittedName>
</protein>
<dbReference type="Pfam" id="PF18962">
    <property type="entry name" value="Por_Secre_tail"/>
    <property type="match status" value="1"/>
</dbReference>
<evidence type="ECO:0000256" key="1">
    <source>
        <dbReference type="ARBA" id="ARBA00022729"/>
    </source>
</evidence>
<evidence type="ECO:0000259" key="3">
    <source>
        <dbReference type="Pfam" id="PF05448"/>
    </source>
</evidence>
<dbReference type="InterPro" id="IPR008391">
    <property type="entry name" value="AXE1_dom"/>
</dbReference>
<dbReference type="EMBL" id="JAGJCB010000022">
    <property type="protein sequence ID" value="MBP0905408.1"/>
    <property type="molecule type" value="Genomic_DNA"/>
</dbReference>
<evidence type="ECO:0000313" key="6">
    <source>
        <dbReference type="Proteomes" id="UP000670776"/>
    </source>
</evidence>
<feature type="domain" description="Acetyl xylan esterase" evidence="3">
    <location>
        <begin position="73"/>
        <end position="222"/>
    </location>
</feature>
<name>A0ABS4BXU5_9FLAO</name>
<accession>A0ABS4BXU5</accession>
<dbReference type="NCBIfam" id="TIGR04183">
    <property type="entry name" value="Por_Secre_tail"/>
    <property type="match status" value="1"/>
</dbReference>
<keyword evidence="1 2" id="KW-0732">Signal</keyword>
<dbReference type="Proteomes" id="UP000670776">
    <property type="component" value="Unassembled WGS sequence"/>
</dbReference>
<organism evidence="5 6">
    <name type="scientific">Mariniflexile gromovii</name>
    <dbReference type="NCBI Taxonomy" id="362523"/>
    <lineage>
        <taxon>Bacteria</taxon>
        <taxon>Pseudomonadati</taxon>
        <taxon>Bacteroidota</taxon>
        <taxon>Flavobacteriia</taxon>
        <taxon>Flavobacteriales</taxon>
        <taxon>Flavobacteriaceae</taxon>
        <taxon>Mariniflexile</taxon>
    </lineage>
</organism>
<reference evidence="5 6" key="1">
    <citation type="submission" date="2021-04" db="EMBL/GenBank/DDBJ databases">
        <title>Mariniflexile gromovii gen. nov., sp. nov., a gliding bacterium isolated from the sea urchin Strongylocentrotus intermedius.</title>
        <authorList>
            <person name="Ko S."/>
            <person name="Le V."/>
            <person name="Ahn C.-Y."/>
            <person name="Oh H.-M."/>
        </authorList>
    </citation>
    <scope>NUCLEOTIDE SEQUENCE [LARGE SCALE GENOMIC DNA]</scope>
    <source>
        <strain evidence="5 6">KCTC 12570</strain>
    </source>
</reference>
<dbReference type="SUPFAM" id="SSF53474">
    <property type="entry name" value="alpha/beta-Hydrolases"/>
    <property type="match status" value="1"/>
</dbReference>
<evidence type="ECO:0000256" key="2">
    <source>
        <dbReference type="SAM" id="SignalP"/>
    </source>
</evidence>
<comment type="caution">
    <text evidence="5">The sequence shown here is derived from an EMBL/GenBank/DDBJ whole genome shotgun (WGS) entry which is preliminary data.</text>
</comment>
<dbReference type="RefSeq" id="WP_209656410.1">
    <property type="nucleotide sequence ID" value="NZ_JAGJCB010000022.1"/>
</dbReference>
<feature type="chain" id="PRO_5047408275" evidence="2">
    <location>
        <begin position="23"/>
        <end position="876"/>
    </location>
</feature>
<evidence type="ECO:0000313" key="5">
    <source>
        <dbReference type="EMBL" id="MBP0905408.1"/>
    </source>
</evidence>
<keyword evidence="6" id="KW-1185">Reference proteome</keyword>